<comment type="caution">
    <text evidence="1">The sequence shown here is derived from an EMBL/GenBank/DDBJ whole genome shotgun (WGS) entry which is preliminary data.</text>
</comment>
<dbReference type="AlphaFoldDB" id="A0A6V7UZI8"/>
<sequence length="108" mass="13263">MFLLNTNHQILDQIFNRIWVLLLVPLQFLDFRFLDLMFSIAHKVSYRLLRVLQLECALPLKDKHLLLPRNILKNKEHRLELLVNSFENFYLTIRQFLYRLGERKEHSW</sequence>
<evidence type="ECO:0000313" key="1">
    <source>
        <dbReference type="EMBL" id="CAD2167976.1"/>
    </source>
</evidence>
<organism evidence="1 2">
    <name type="scientific">Meloidogyne enterolobii</name>
    <name type="common">Root-knot nematode worm</name>
    <name type="synonym">Meloidogyne mayaguensis</name>
    <dbReference type="NCBI Taxonomy" id="390850"/>
    <lineage>
        <taxon>Eukaryota</taxon>
        <taxon>Metazoa</taxon>
        <taxon>Ecdysozoa</taxon>
        <taxon>Nematoda</taxon>
        <taxon>Chromadorea</taxon>
        <taxon>Rhabditida</taxon>
        <taxon>Tylenchina</taxon>
        <taxon>Tylenchomorpha</taxon>
        <taxon>Tylenchoidea</taxon>
        <taxon>Meloidogynidae</taxon>
        <taxon>Meloidogyninae</taxon>
        <taxon>Meloidogyne</taxon>
    </lineage>
</organism>
<accession>A0A6V7UZI8</accession>
<reference evidence="1 2" key="1">
    <citation type="submission" date="2020-08" db="EMBL/GenBank/DDBJ databases">
        <authorList>
            <person name="Koutsovoulos G."/>
            <person name="Danchin GJ E."/>
        </authorList>
    </citation>
    <scope>NUCLEOTIDE SEQUENCE [LARGE SCALE GENOMIC DNA]</scope>
</reference>
<protein>
    <submittedName>
        <fullName evidence="1">Uncharacterized protein</fullName>
    </submittedName>
</protein>
<dbReference type="EMBL" id="CAJEWN010000134">
    <property type="protein sequence ID" value="CAD2167976.1"/>
    <property type="molecule type" value="Genomic_DNA"/>
</dbReference>
<evidence type="ECO:0000313" key="2">
    <source>
        <dbReference type="Proteomes" id="UP000580250"/>
    </source>
</evidence>
<dbReference type="Proteomes" id="UP000580250">
    <property type="component" value="Unassembled WGS sequence"/>
</dbReference>
<proteinExistence type="predicted"/>
<gene>
    <name evidence="1" type="ORF">MENT_LOCUS19300</name>
</gene>
<name>A0A6V7UZI8_MELEN</name>